<proteinExistence type="predicted"/>
<dbReference type="OrthoDB" id="7629477at2"/>
<dbReference type="RefSeq" id="WP_055213545.1">
    <property type="nucleotide sequence ID" value="NZ_CP061202.1"/>
</dbReference>
<gene>
    <name evidence="1" type="ORF">SAMN04244550_01691</name>
</gene>
<evidence type="ECO:0000313" key="1">
    <source>
        <dbReference type="EMBL" id="SDF12015.1"/>
    </source>
</evidence>
<protein>
    <submittedName>
        <fullName evidence="1">Rod shape-determining protein MreD</fullName>
    </submittedName>
</protein>
<evidence type="ECO:0000313" key="2">
    <source>
        <dbReference type="Proteomes" id="UP000183812"/>
    </source>
</evidence>
<dbReference type="Proteomes" id="UP000183812">
    <property type="component" value="Unassembled WGS sequence"/>
</dbReference>
<accession>A0A0Q0QSS4</accession>
<reference evidence="1 2" key="1">
    <citation type="submission" date="2016-10" db="EMBL/GenBank/DDBJ databases">
        <authorList>
            <person name="de Groot N.N."/>
        </authorList>
    </citation>
    <scope>NUCLEOTIDE SEQUENCE [LARGE SCALE GENOMIC DNA]</scope>
    <source>
        <strain evidence="2">DSM 938 / 37b4</strain>
    </source>
</reference>
<organism evidence="1 2">
    <name type="scientific">Rhodobacter capsulatus</name>
    <name type="common">Rhodopseudomonas capsulata</name>
    <dbReference type="NCBI Taxonomy" id="1061"/>
    <lineage>
        <taxon>Bacteria</taxon>
        <taxon>Pseudomonadati</taxon>
        <taxon>Pseudomonadota</taxon>
        <taxon>Alphaproteobacteria</taxon>
        <taxon>Rhodobacterales</taxon>
        <taxon>Rhodobacter group</taxon>
        <taxon>Rhodobacter</taxon>
    </lineage>
</organism>
<name>A0A0Q0QSS4_RHOCA</name>
<dbReference type="AlphaFoldDB" id="A0A0Q0QSS4"/>
<sequence>MVDPVTSRRLAHAALYLGLVLIILFLRMLPINPVSDGFPGPDLTLALTLAWVMRRPDYLPAALIVVAFLLEDFIYWRPIGLWTLIVLGGTEFLRAREESSRDLPFVLEAVLIGSVMVGMLLANRFILGLVMVEQPPLGREVLRMLATFVAYPFVVALSALAFGLRRAAPGEVDDLGRPL</sequence>
<dbReference type="EMBL" id="FNAY01000007">
    <property type="protein sequence ID" value="SDF12015.1"/>
    <property type="molecule type" value="Genomic_DNA"/>
</dbReference>